<evidence type="ECO:0000256" key="2">
    <source>
        <dbReference type="PROSITE-ProRule" id="PRU01282"/>
    </source>
</evidence>
<dbReference type="CDD" id="cd03035">
    <property type="entry name" value="ArsC_Yffb"/>
    <property type="match status" value="1"/>
</dbReference>
<protein>
    <submittedName>
        <fullName evidence="3">Spx/MgsR family transcriptional regulator</fullName>
    </submittedName>
</protein>
<comment type="caution">
    <text evidence="3">The sequence shown here is derived from an EMBL/GenBank/DDBJ whole genome shotgun (WGS) entry which is preliminary data.</text>
</comment>
<dbReference type="NCBIfam" id="TIGR01617">
    <property type="entry name" value="arsC_related"/>
    <property type="match status" value="1"/>
</dbReference>
<sequence length="113" mass="13299">MELFGIKNCDSVKKARKWLDAREIDYAFHDLKQAAPDKAQLQRWCQAVGWETLLNRRGLTWRQLDEAQKQDLDTPMAIELMQHHPMLIKRPVIQHGDQLLVGFKEADYEQHFG</sequence>
<name>A0A4R8IM02_9GAMM</name>
<dbReference type="InterPro" id="IPR036249">
    <property type="entry name" value="Thioredoxin-like_sf"/>
</dbReference>
<evidence type="ECO:0000313" key="4">
    <source>
        <dbReference type="Proteomes" id="UP000294914"/>
    </source>
</evidence>
<dbReference type="AlphaFoldDB" id="A0A4R8IM02"/>
<comment type="similarity">
    <text evidence="1 2">Belongs to the ArsC family.</text>
</comment>
<dbReference type="SUPFAM" id="SSF52833">
    <property type="entry name" value="Thioredoxin-like"/>
    <property type="match status" value="1"/>
</dbReference>
<organism evidence="3 4">
    <name type="scientific">Thiohalophilus thiocyanatoxydans</name>
    <dbReference type="NCBI Taxonomy" id="381308"/>
    <lineage>
        <taxon>Bacteria</taxon>
        <taxon>Pseudomonadati</taxon>
        <taxon>Pseudomonadota</taxon>
        <taxon>Gammaproteobacteria</taxon>
        <taxon>Thiohalomonadales</taxon>
        <taxon>Thiohalophilaceae</taxon>
        <taxon>Thiohalophilus</taxon>
    </lineage>
</organism>
<keyword evidence="4" id="KW-1185">Reference proteome</keyword>
<reference evidence="3 4" key="1">
    <citation type="submission" date="2019-03" db="EMBL/GenBank/DDBJ databases">
        <title>Genomic Encyclopedia of Type Strains, Phase IV (KMG-IV): sequencing the most valuable type-strain genomes for metagenomic binning, comparative biology and taxonomic classification.</title>
        <authorList>
            <person name="Goeker M."/>
        </authorList>
    </citation>
    <scope>NUCLEOTIDE SEQUENCE [LARGE SCALE GENOMIC DNA]</scope>
    <source>
        <strain evidence="3 4">DSM 16326</strain>
    </source>
</reference>
<proteinExistence type="inferred from homology"/>
<dbReference type="PANTHER" id="PTHR30041:SF8">
    <property type="entry name" value="PROTEIN YFFB"/>
    <property type="match status" value="1"/>
</dbReference>
<dbReference type="PANTHER" id="PTHR30041">
    <property type="entry name" value="ARSENATE REDUCTASE"/>
    <property type="match status" value="1"/>
</dbReference>
<dbReference type="OrthoDB" id="9803749at2"/>
<dbReference type="NCBIfam" id="NF008107">
    <property type="entry name" value="PRK10853.1"/>
    <property type="match status" value="1"/>
</dbReference>
<dbReference type="Pfam" id="PF03960">
    <property type="entry name" value="ArsC"/>
    <property type="match status" value="1"/>
</dbReference>
<dbReference type="Gene3D" id="3.40.30.10">
    <property type="entry name" value="Glutaredoxin"/>
    <property type="match status" value="1"/>
</dbReference>
<dbReference type="EMBL" id="SOQX01000006">
    <property type="protein sequence ID" value="TDY00100.1"/>
    <property type="molecule type" value="Genomic_DNA"/>
</dbReference>
<evidence type="ECO:0000256" key="1">
    <source>
        <dbReference type="ARBA" id="ARBA00007198"/>
    </source>
</evidence>
<accession>A0A4R8IM02</accession>
<dbReference type="PROSITE" id="PS51353">
    <property type="entry name" value="ARSC"/>
    <property type="match status" value="1"/>
</dbReference>
<dbReference type="RefSeq" id="WP_134084569.1">
    <property type="nucleotide sequence ID" value="NZ_SOQX01000006.1"/>
</dbReference>
<evidence type="ECO:0000313" key="3">
    <source>
        <dbReference type="EMBL" id="TDY00100.1"/>
    </source>
</evidence>
<dbReference type="Proteomes" id="UP000294914">
    <property type="component" value="Unassembled WGS sequence"/>
</dbReference>
<dbReference type="InterPro" id="IPR006504">
    <property type="entry name" value="Tscrpt_reg_Spx/MgsR"/>
</dbReference>
<gene>
    <name evidence="3" type="ORF">EDC23_2271</name>
</gene>
<dbReference type="InterPro" id="IPR006660">
    <property type="entry name" value="Arsenate_reductase-like"/>
</dbReference>